<dbReference type="Gramene" id="ESQ38757">
    <property type="protein sequence ID" value="ESQ38757"/>
    <property type="gene ID" value="EUTSA_v10029366mg"/>
</dbReference>
<protein>
    <submittedName>
        <fullName evidence="1">Uncharacterized protein</fullName>
    </submittedName>
</protein>
<name>V4L8R1_EUTSA</name>
<dbReference type="PANTHER" id="PTHR47150">
    <property type="entry name" value="OS12G0169200 PROTEIN"/>
    <property type="match status" value="1"/>
</dbReference>
<feature type="non-terminal residue" evidence="1">
    <location>
        <position position="1"/>
    </location>
</feature>
<reference evidence="1 2" key="1">
    <citation type="journal article" date="2013" name="Front. Plant Sci.">
        <title>The Reference Genome of the Halophytic Plant Eutrema salsugineum.</title>
        <authorList>
            <person name="Yang R."/>
            <person name="Jarvis D.E."/>
            <person name="Chen H."/>
            <person name="Beilstein M.A."/>
            <person name="Grimwood J."/>
            <person name="Jenkins J."/>
            <person name="Shu S."/>
            <person name="Prochnik S."/>
            <person name="Xin M."/>
            <person name="Ma C."/>
            <person name="Schmutz J."/>
            <person name="Wing R.A."/>
            <person name="Mitchell-Olds T."/>
            <person name="Schumaker K.S."/>
            <person name="Wang X."/>
        </authorList>
    </citation>
    <scope>NUCLEOTIDE SEQUENCE [LARGE SCALE GENOMIC DNA]</scope>
</reference>
<dbReference type="EMBL" id="KI517537">
    <property type="protein sequence ID" value="ESQ38757.1"/>
    <property type="molecule type" value="Genomic_DNA"/>
</dbReference>
<dbReference type="PANTHER" id="PTHR47150:SF7">
    <property type="entry name" value="NUCLEASE"/>
    <property type="match status" value="1"/>
</dbReference>
<dbReference type="AlphaFoldDB" id="V4L8R1"/>
<keyword evidence="2" id="KW-1185">Reference proteome</keyword>
<dbReference type="STRING" id="72664.V4L8R1"/>
<evidence type="ECO:0000313" key="1">
    <source>
        <dbReference type="EMBL" id="ESQ38757.1"/>
    </source>
</evidence>
<proteinExistence type="predicted"/>
<dbReference type="OMA" id="KITAAFR"/>
<dbReference type="Proteomes" id="UP000030689">
    <property type="component" value="Unassembled WGS sequence"/>
</dbReference>
<dbReference type="KEGG" id="eus:EUTSA_v10029366mg"/>
<evidence type="ECO:0000313" key="2">
    <source>
        <dbReference type="Proteomes" id="UP000030689"/>
    </source>
</evidence>
<organism evidence="1 2">
    <name type="scientific">Eutrema salsugineum</name>
    <name type="common">Saltwater cress</name>
    <name type="synonym">Sisymbrium salsugineum</name>
    <dbReference type="NCBI Taxonomy" id="72664"/>
    <lineage>
        <taxon>Eukaryota</taxon>
        <taxon>Viridiplantae</taxon>
        <taxon>Streptophyta</taxon>
        <taxon>Embryophyta</taxon>
        <taxon>Tracheophyta</taxon>
        <taxon>Spermatophyta</taxon>
        <taxon>Magnoliopsida</taxon>
        <taxon>eudicotyledons</taxon>
        <taxon>Gunneridae</taxon>
        <taxon>Pentapetalae</taxon>
        <taxon>rosids</taxon>
        <taxon>malvids</taxon>
        <taxon>Brassicales</taxon>
        <taxon>Brassicaceae</taxon>
        <taxon>Eutremeae</taxon>
        <taxon>Eutrema</taxon>
    </lineage>
</organism>
<accession>V4L8R1</accession>
<gene>
    <name evidence="1" type="ORF">EUTSA_v10029366mg</name>
</gene>
<sequence>EYIVDFGMSQWLLILIVDAVKKYDNYFNQRCIATSRMFLSTLQKVTSAIQILANGMPADATDEYIKIGESTTIECLKRFCHAIVELFSEW</sequence>